<keyword evidence="3" id="KW-1185">Reference proteome</keyword>
<feature type="transmembrane region" description="Helical" evidence="1">
    <location>
        <begin position="21"/>
        <end position="42"/>
    </location>
</feature>
<reference evidence="2 3" key="1">
    <citation type="journal article" date="2019" name="Commun. Biol.">
        <title>The bagworm genome reveals a unique fibroin gene that provides high tensile strength.</title>
        <authorList>
            <person name="Kono N."/>
            <person name="Nakamura H."/>
            <person name="Ohtoshi R."/>
            <person name="Tomita M."/>
            <person name="Numata K."/>
            <person name="Arakawa K."/>
        </authorList>
    </citation>
    <scope>NUCLEOTIDE SEQUENCE [LARGE SCALE GENOMIC DNA]</scope>
</reference>
<evidence type="ECO:0000313" key="2">
    <source>
        <dbReference type="EMBL" id="GBP07238.1"/>
    </source>
</evidence>
<organism evidence="2 3">
    <name type="scientific">Eumeta variegata</name>
    <name type="common">Bagworm moth</name>
    <name type="synonym">Eumeta japonica</name>
    <dbReference type="NCBI Taxonomy" id="151549"/>
    <lineage>
        <taxon>Eukaryota</taxon>
        <taxon>Metazoa</taxon>
        <taxon>Ecdysozoa</taxon>
        <taxon>Arthropoda</taxon>
        <taxon>Hexapoda</taxon>
        <taxon>Insecta</taxon>
        <taxon>Pterygota</taxon>
        <taxon>Neoptera</taxon>
        <taxon>Endopterygota</taxon>
        <taxon>Lepidoptera</taxon>
        <taxon>Glossata</taxon>
        <taxon>Ditrysia</taxon>
        <taxon>Tineoidea</taxon>
        <taxon>Psychidae</taxon>
        <taxon>Oiketicinae</taxon>
        <taxon>Eumeta</taxon>
    </lineage>
</organism>
<name>A0A4C1T1A9_EUMVA</name>
<gene>
    <name evidence="2" type="ORF">EVAR_92121_1</name>
</gene>
<dbReference type="AlphaFoldDB" id="A0A4C1T1A9"/>
<keyword evidence="1" id="KW-0472">Membrane</keyword>
<protein>
    <submittedName>
        <fullName evidence="2">Uncharacterized protein</fullName>
    </submittedName>
</protein>
<keyword evidence="1" id="KW-1133">Transmembrane helix</keyword>
<keyword evidence="1" id="KW-0812">Transmembrane</keyword>
<comment type="caution">
    <text evidence="2">The sequence shown here is derived from an EMBL/GenBank/DDBJ whole genome shotgun (WGS) entry which is preliminary data.</text>
</comment>
<sequence length="106" mass="12163">MRDDSDSRYRLYRVFLRTNELVLVRLFFIVTRVVVRLTSAALSRRAGGAGGGRRPVAEGQCSRPAPRRLAHCAPDNTYLLTLCTIYKAHATLYLHYLYRLAIRHPM</sequence>
<dbReference type="EMBL" id="BGZK01000025">
    <property type="protein sequence ID" value="GBP07238.1"/>
    <property type="molecule type" value="Genomic_DNA"/>
</dbReference>
<evidence type="ECO:0000313" key="3">
    <source>
        <dbReference type="Proteomes" id="UP000299102"/>
    </source>
</evidence>
<proteinExistence type="predicted"/>
<evidence type="ECO:0000256" key="1">
    <source>
        <dbReference type="SAM" id="Phobius"/>
    </source>
</evidence>
<accession>A0A4C1T1A9</accession>
<dbReference type="Proteomes" id="UP000299102">
    <property type="component" value="Unassembled WGS sequence"/>
</dbReference>